<sequence>MSIDEESVNANTNPSTPAPTNAYTYTNNGNVTVPSLWTALDNVQLCYTVIPQMKHYYRYGTFRNCADARRELSFAFSLKGKSEEEQIEITRQREDAKFEKKITERSSSAVWTLRTEPPPNFPPKV</sequence>
<evidence type="ECO:0000256" key="1">
    <source>
        <dbReference type="SAM" id="MobiDB-lite"/>
    </source>
</evidence>
<comment type="caution">
    <text evidence="2">The sequence shown here is derived from an EMBL/GenBank/DDBJ whole genome shotgun (WGS) entry which is preliminary data.</text>
</comment>
<dbReference type="PANTHER" id="PTHR28052">
    <property type="entry name" value="UPF0545 PROTEIN C22ORF39"/>
    <property type="match status" value="1"/>
</dbReference>
<evidence type="ECO:0000313" key="3">
    <source>
        <dbReference type="Proteomes" id="UP001211907"/>
    </source>
</evidence>
<dbReference type="EMBL" id="JADGJH010000339">
    <property type="protein sequence ID" value="KAJ3130906.1"/>
    <property type="molecule type" value="Genomic_DNA"/>
</dbReference>
<dbReference type="AlphaFoldDB" id="A0AAD5T6K6"/>
<reference evidence="2" key="1">
    <citation type="submission" date="2020-05" db="EMBL/GenBank/DDBJ databases">
        <title>Phylogenomic resolution of chytrid fungi.</title>
        <authorList>
            <person name="Stajich J.E."/>
            <person name="Amses K."/>
            <person name="Simmons R."/>
            <person name="Seto K."/>
            <person name="Myers J."/>
            <person name="Bonds A."/>
            <person name="Quandt C.A."/>
            <person name="Barry K."/>
            <person name="Liu P."/>
            <person name="Grigoriev I."/>
            <person name="Longcore J.E."/>
            <person name="James T.Y."/>
        </authorList>
    </citation>
    <scope>NUCLEOTIDE SEQUENCE</scope>
    <source>
        <strain evidence="2">JEL0513</strain>
    </source>
</reference>
<evidence type="ECO:0000313" key="2">
    <source>
        <dbReference type="EMBL" id="KAJ3130906.1"/>
    </source>
</evidence>
<dbReference type="Proteomes" id="UP001211907">
    <property type="component" value="Unassembled WGS sequence"/>
</dbReference>
<protein>
    <submittedName>
        <fullName evidence="2">Uncharacterized protein</fullName>
    </submittedName>
</protein>
<name>A0AAD5T6K6_9FUNG</name>
<feature type="compositionally biased region" description="Polar residues" evidence="1">
    <location>
        <begin position="8"/>
        <end position="22"/>
    </location>
</feature>
<keyword evidence="3" id="KW-1185">Reference proteome</keyword>
<organism evidence="2 3">
    <name type="scientific">Physocladia obscura</name>
    <dbReference type="NCBI Taxonomy" id="109957"/>
    <lineage>
        <taxon>Eukaryota</taxon>
        <taxon>Fungi</taxon>
        <taxon>Fungi incertae sedis</taxon>
        <taxon>Chytridiomycota</taxon>
        <taxon>Chytridiomycota incertae sedis</taxon>
        <taxon>Chytridiomycetes</taxon>
        <taxon>Chytridiales</taxon>
        <taxon>Chytriomycetaceae</taxon>
        <taxon>Physocladia</taxon>
    </lineage>
</organism>
<dbReference type="InterPro" id="IPR021475">
    <property type="entry name" value="Pants/Emi1-like"/>
</dbReference>
<proteinExistence type="predicted"/>
<accession>A0AAD5T6K6</accession>
<gene>
    <name evidence="2" type="ORF">HK100_007209</name>
</gene>
<dbReference type="PANTHER" id="PTHR28052:SF1">
    <property type="entry name" value="UPF0545 PROTEIN C22ORF39"/>
    <property type="match status" value="1"/>
</dbReference>
<dbReference type="Pfam" id="PF11326">
    <property type="entry name" value="PANTS-like"/>
    <property type="match status" value="1"/>
</dbReference>
<feature type="region of interest" description="Disordered" evidence="1">
    <location>
        <begin position="1"/>
        <end position="22"/>
    </location>
</feature>